<dbReference type="RefSeq" id="XP_066935560.1">
    <property type="nucleotide sequence ID" value="XM_067079459.1"/>
</dbReference>
<keyword evidence="3" id="KW-1185">Reference proteome</keyword>
<organism evidence="2 3">
    <name type="scientific">Clytia hemisphaerica</name>
    <dbReference type="NCBI Taxonomy" id="252671"/>
    <lineage>
        <taxon>Eukaryota</taxon>
        <taxon>Metazoa</taxon>
        <taxon>Cnidaria</taxon>
        <taxon>Hydrozoa</taxon>
        <taxon>Hydroidolina</taxon>
        <taxon>Leptothecata</taxon>
        <taxon>Obeliida</taxon>
        <taxon>Clytiidae</taxon>
        <taxon>Clytia</taxon>
    </lineage>
</organism>
<reference evidence="2" key="1">
    <citation type="submission" date="2021-01" db="UniProtKB">
        <authorList>
            <consortium name="EnsemblMetazoa"/>
        </authorList>
    </citation>
    <scope>IDENTIFICATION</scope>
</reference>
<protein>
    <submittedName>
        <fullName evidence="2">Uncharacterized protein</fullName>
    </submittedName>
</protein>
<dbReference type="AlphaFoldDB" id="A0A7M5WLQ3"/>
<feature type="signal peptide" evidence="1">
    <location>
        <begin position="1"/>
        <end position="19"/>
    </location>
</feature>
<feature type="chain" id="PRO_5029587131" evidence="1">
    <location>
        <begin position="20"/>
        <end position="729"/>
    </location>
</feature>
<dbReference type="Proteomes" id="UP000594262">
    <property type="component" value="Unplaced"/>
</dbReference>
<dbReference type="EnsemblMetazoa" id="CLYHEMT009966.2">
    <property type="protein sequence ID" value="CLYHEMP009966.2"/>
    <property type="gene ID" value="CLYHEMG009966"/>
</dbReference>
<keyword evidence="1" id="KW-0732">Signal</keyword>
<dbReference type="GeneID" id="136823277"/>
<evidence type="ECO:0000313" key="2">
    <source>
        <dbReference type="EnsemblMetazoa" id="CLYHEMP009966.2"/>
    </source>
</evidence>
<proteinExistence type="predicted"/>
<dbReference type="OrthoDB" id="6038438at2759"/>
<sequence>MKVKLMVVIFISLIGIVSTEPDQTGAVVGIEEPQGTWSSWSLAVGCHSYNISGPSVKKYTRTCSGGVCAEGNDVYLDYNCPSGYLSPGFALNTSDPDRKQCTLCQANKEHQQFYDGLYSLSLPFMRFNRRKFIKIFVKSKHAPNGQPDVEFRSWPSNSLNNDYRLLRNNMPSWNNNFPWNFDRFKRWATQFVFDRFESNVPAFKIGNLTSVGNTFKMNIKGQVTYNPHPDAETYVSTGFYLYDTDEETISIMQNKRKKVPSTGNSPLIHQLEELGPRHLSGHHIRPGLRLRATVRFVFRGNQQTTNIFIKEMVPNLYFRLLNISFFQTYRHPLSNDQNLYRNSTYLSHDATKNHFFAYNKYFDPAYAPYNWIEPTKEYMNLMTDFHDSTYITRPLNTIVADFNYCWNKEGCNETNPNQLTVKRDRGFFSTIPTGSGFPLTSFRIKHIYHGYCWENDPTQNNRIILSSRCRDRFTLGRYRFPSHPFALWHVETELRVRTYGHTDGLMQLHSNEDYKAEFISRAGRIIKPISYTRGDCLIAKDERLTIEDNALFHQNTPCDGGDKENATRVKYLPDYSAHYNILNMKNILQTTLPDGSKILLVCDPKRDLKKVSNCHFTSDNGQHWKGLSPSVSQIKFYMPTEDLFYGYCNEAKYRCSWNLLLNRVSYLDEAAYNEKLSDLNMVSATNLDDMSLMIGTSASSEDDTIGLSAHGISTLESGNVWAKVYIWTN</sequence>
<evidence type="ECO:0000256" key="1">
    <source>
        <dbReference type="SAM" id="SignalP"/>
    </source>
</evidence>
<name>A0A7M5WLQ3_9CNID</name>
<accession>A0A7M5WLQ3</accession>
<evidence type="ECO:0000313" key="3">
    <source>
        <dbReference type="Proteomes" id="UP000594262"/>
    </source>
</evidence>